<dbReference type="EMBL" id="BTGU01006071">
    <property type="protein sequence ID" value="GMN34163.1"/>
    <property type="molecule type" value="Genomic_DNA"/>
</dbReference>
<evidence type="ECO:0000313" key="2">
    <source>
        <dbReference type="EMBL" id="GMN34163.1"/>
    </source>
</evidence>
<organism evidence="3 4">
    <name type="scientific">Ficus carica</name>
    <name type="common">Common fig</name>
    <dbReference type="NCBI Taxonomy" id="3494"/>
    <lineage>
        <taxon>Eukaryota</taxon>
        <taxon>Viridiplantae</taxon>
        <taxon>Streptophyta</taxon>
        <taxon>Embryophyta</taxon>
        <taxon>Tracheophyta</taxon>
        <taxon>Spermatophyta</taxon>
        <taxon>Magnoliopsida</taxon>
        <taxon>eudicotyledons</taxon>
        <taxon>Gunneridae</taxon>
        <taxon>Pentapetalae</taxon>
        <taxon>rosids</taxon>
        <taxon>fabids</taxon>
        <taxon>Rosales</taxon>
        <taxon>Moraceae</taxon>
        <taxon>Ficeae</taxon>
        <taxon>Ficus</taxon>
    </lineage>
</organism>
<keyword evidence="4" id="KW-1185">Reference proteome</keyword>
<protein>
    <submittedName>
        <fullName evidence="3">Uncharacterized protein</fullName>
    </submittedName>
</protein>
<sequence>MPNVPYVIFTRDKVNKNIFKFTSDVEHVLREAAIQSLHLRDDDYPNIRSFGYAQIIFSESSVKMEVQILKYKNCRKPVASAAIPAARPVGSTLSPTGSATRTTGFTETTQAIVRPSTCQLRQECKGWHQTCHLHRRTPKTARPATSSATKPAARPVAYTTMPATTPADFAARPVNSDPKPTGSATRTASSAKIAWPSKRPVTSTVLCLLRR</sequence>
<evidence type="ECO:0000313" key="4">
    <source>
        <dbReference type="Proteomes" id="UP001187192"/>
    </source>
</evidence>
<proteinExistence type="predicted"/>
<evidence type="ECO:0000256" key="1">
    <source>
        <dbReference type="SAM" id="MobiDB-lite"/>
    </source>
</evidence>
<dbReference type="AlphaFoldDB" id="A0AA88CY51"/>
<feature type="region of interest" description="Disordered" evidence="1">
    <location>
        <begin position="167"/>
        <end position="191"/>
    </location>
</feature>
<name>A0AA88CY51_FICCA</name>
<comment type="caution">
    <text evidence="3">The sequence shown here is derived from an EMBL/GenBank/DDBJ whole genome shotgun (WGS) entry which is preliminary data.</text>
</comment>
<evidence type="ECO:0000313" key="3">
    <source>
        <dbReference type="EMBL" id="GMN34212.1"/>
    </source>
</evidence>
<dbReference type="Proteomes" id="UP001187192">
    <property type="component" value="Unassembled WGS sequence"/>
</dbReference>
<gene>
    <name evidence="2" type="ORF">TIFTF001_048323</name>
    <name evidence="3" type="ORF">TIFTF001_048333</name>
</gene>
<reference evidence="3" key="1">
    <citation type="submission" date="2023-07" db="EMBL/GenBank/DDBJ databases">
        <title>draft genome sequence of fig (Ficus carica).</title>
        <authorList>
            <person name="Takahashi T."/>
            <person name="Nishimura K."/>
        </authorList>
    </citation>
    <scope>NUCLEOTIDE SEQUENCE</scope>
</reference>
<accession>A0AA88CY51</accession>
<dbReference type="EMBL" id="BTGU01006073">
    <property type="protein sequence ID" value="GMN34212.1"/>
    <property type="molecule type" value="Genomic_DNA"/>
</dbReference>